<reference evidence="2" key="2">
    <citation type="submission" date="2023-05" db="EMBL/GenBank/DDBJ databases">
        <authorList>
            <person name="Fouks B."/>
        </authorList>
    </citation>
    <scope>NUCLEOTIDE SEQUENCE</scope>
    <source>
        <strain evidence="2">Stay&amp;Tobe</strain>
        <tissue evidence="2">Testes</tissue>
    </source>
</reference>
<feature type="signal peptide" evidence="1">
    <location>
        <begin position="1"/>
        <end position="20"/>
    </location>
</feature>
<keyword evidence="3" id="KW-1185">Reference proteome</keyword>
<keyword evidence="1" id="KW-0732">Signal</keyword>
<dbReference type="AlphaFoldDB" id="A0AAD7ZSC2"/>
<organism evidence="2 3">
    <name type="scientific">Diploptera punctata</name>
    <name type="common">Pacific beetle cockroach</name>
    <dbReference type="NCBI Taxonomy" id="6984"/>
    <lineage>
        <taxon>Eukaryota</taxon>
        <taxon>Metazoa</taxon>
        <taxon>Ecdysozoa</taxon>
        <taxon>Arthropoda</taxon>
        <taxon>Hexapoda</taxon>
        <taxon>Insecta</taxon>
        <taxon>Pterygota</taxon>
        <taxon>Neoptera</taxon>
        <taxon>Polyneoptera</taxon>
        <taxon>Dictyoptera</taxon>
        <taxon>Blattodea</taxon>
        <taxon>Blaberoidea</taxon>
        <taxon>Blaberidae</taxon>
        <taxon>Diplopterinae</taxon>
        <taxon>Diploptera</taxon>
    </lineage>
</organism>
<dbReference type="EMBL" id="JASPKZ010007335">
    <property type="protein sequence ID" value="KAJ9584948.1"/>
    <property type="molecule type" value="Genomic_DNA"/>
</dbReference>
<dbReference type="Proteomes" id="UP001233999">
    <property type="component" value="Unassembled WGS sequence"/>
</dbReference>
<comment type="caution">
    <text evidence="2">The sequence shown here is derived from an EMBL/GenBank/DDBJ whole genome shotgun (WGS) entry which is preliminary data.</text>
</comment>
<feature type="chain" id="PRO_5042032046" evidence="1">
    <location>
        <begin position="21"/>
        <end position="60"/>
    </location>
</feature>
<protein>
    <submittedName>
        <fullName evidence="2">Uncharacterized protein</fullName>
    </submittedName>
</protein>
<evidence type="ECO:0000256" key="1">
    <source>
        <dbReference type="SAM" id="SignalP"/>
    </source>
</evidence>
<evidence type="ECO:0000313" key="3">
    <source>
        <dbReference type="Proteomes" id="UP001233999"/>
    </source>
</evidence>
<accession>A0AAD7ZSC2</accession>
<reference evidence="2" key="1">
    <citation type="journal article" date="2023" name="IScience">
        <title>Live-bearing cockroach genome reveals convergent evolutionary mechanisms linked to viviparity in insects and beyond.</title>
        <authorList>
            <person name="Fouks B."/>
            <person name="Harrison M.C."/>
            <person name="Mikhailova A.A."/>
            <person name="Marchal E."/>
            <person name="English S."/>
            <person name="Carruthers M."/>
            <person name="Jennings E.C."/>
            <person name="Chiamaka E.L."/>
            <person name="Frigard R.A."/>
            <person name="Pippel M."/>
            <person name="Attardo G.M."/>
            <person name="Benoit J.B."/>
            <person name="Bornberg-Bauer E."/>
            <person name="Tobe S.S."/>
        </authorList>
    </citation>
    <scope>NUCLEOTIDE SEQUENCE</scope>
    <source>
        <strain evidence="2">Stay&amp;Tobe</strain>
    </source>
</reference>
<sequence length="60" mass="6974">LTVNMFLCLLVLHLPNLLFKFHLTNLIGGTHTWFVQYGIKSSSGYDDCNLRVLLSIYLMW</sequence>
<name>A0AAD7ZSC2_DIPPU</name>
<gene>
    <name evidence="2" type="ORF">L9F63_020707</name>
</gene>
<feature type="non-terminal residue" evidence="2">
    <location>
        <position position="1"/>
    </location>
</feature>
<feature type="non-terminal residue" evidence="2">
    <location>
        <position position="60"/>
    </location>
</feature>
<proteinExistence type="predicted"/>
<evidence type="ECO:0000313" key="2">
    <source>
        <dbReference type="EMBL" id="KAJ9584948.1"/>
    </source>
</evidence>